<name>A0ABT3HMK3_9FLAO</name>
<dbReference type="InterPro" id="IPR026444">
    <property type="entry name" value="Secre_tail"/>
</dbReference>
<dbReference type="Pfam" id="PF18962">
    <property type="entry name" value="Por_Secre_tail"/>
    <property type="match status" value="1"/>
</dbReference>
<dbReference type="NCBIfam" id="TIGR04183">
    <property type="entry name" value="Por_Secre_tail"/>
    <property type="match status" value="1"/>
</dbReference>
<dbReference type="InterPro" id="IPR011042">
    <property type="entry name" value="6-blade_b-propeller_TolB-like"/>
</dbReference>
<dbReference type="Gene3D" id="2.120.10.30">
    <property type="entry name" value="TolB, C-terminal domain"/>
    <property type="match status" value="1"/>
</dbReference>
<gene>
    <name evidence="3" type="ORF">OH806_06980</name>
</gene>
<protein>
    <submittedName>
        <fullName evidence="3">T9SS type A sorting domain-containing protein</fullName>
    </submittedName>
</protein>
<proteinExistence type="predicted"/>
<feature type="domain" description="Secretion system C-terminal sorting" evidence="2">
    <location>
        <begin position="301"/>
        <end position="368"/>
    </location>
</feature>
<dbReference type="EMBL" id="JAPDHV010000002">
    <property type="protein sequence ID" value="MCW3161011.1"/>
    <property type="molecule type" value="Genomic_DNA"/>
</dbReference>
<reference evidence="3" key="1">
    <citation type="submission" date="2022-10" db="EMBL/GenBank/DDBJ databases">
        <title>Chryseobacterium babae sp. nov. isolated from the gut of the beetle Oryctes rhinoceros, and Chryseobacterium kimseyorum sp. nov., isolated from a stick insect rearing cage.</title>
        <authorList>
            <person name="Shelomi M."/>
            <person name="Han C.-J."/>
            <person name="Chen W.-M."/>
            <person name="Chen H.-K."/>
            <person name="Liaw S.-J."/>
            <person name="Muhle E."/>
            <person name="Clermont D."/>
        </authorList>
    </citation>
    <scope>NUCLEOTIDE SEQUENCE</scope>
    <source>
        <strain evidence="3">WLa1L2M3</strain>
    </source>
</reference>
<keyword evidence="1" id="KW-0732">Signal</keyword>
<dbReference type="Proteomes" id="UP001163719">
    <property type="component" value="Unassembled WGS sequence"/>
</dbReference>
<sequence>MKTKSIFLTLLLLFIGSTTCFFSQNSILVISSATGNKKILQLNATDGTVINSSFIDLASQSPGTIKGIAQVGDKIWITDQTGDKIFIYDLAGNYVSTISTGLDNIRGINVVNNEVWVANDGSANGATADSIMRFSMTGAFLGFYVAPNTSIFDIVDDKNGIVYVSGLTNQGIQKLNYTGGSLGNLVASNIFQNLQQINLMNSGNLLAAVFQNHAGTGNVAGVYVISTTNGAVLNSWPSSGMRGVIELGDGNVLFTNDAGLYKLNTTTGVKTQILSGNLQFMTKALIPSLGVKDLVKSSSKIYPNPTVDFVQLDSDVNIEKLKVFAADGRLVISQEVHSKSYRLDVRNLPTGNYIIALESKHNTSKHRFIKK</sequence>
<accession>A0ABT3HMK3</accession>
<evidence type="ECO:0000313" key="3">
    <source>
        <dbReference type="EMBL" id="MCW3161011.1"/>
    </source>
</evidence>
<keyword evidence="4" id="KW-1185">Reference proteome</keyword>
<dbReference type="RefSeq" id="WP_264742952.1">
    <property type="nucleotide sequence ID" value="NZ_JAPDHV010000002.1"/>
</dbReference>
<evidence type="ECO:0000259" key="2">
    <source>
        <dbReference type="Pfam" id="PF18962"/>
    </source>
</evidence>
<organism evidence="3 4">
    <name type="scientific">Chryseobacterium oryctis</name>
    <dbReference type="NCBI Taxonomy" id="2952618"/>
    <lineage>
        <taxon>Bacteria</taxon>
        <taxon>Pseudomonadati</taxon>
        <taxon>Bacteroidota</taxon>
        <taxon>Flavobacteriia</taxon>
        <taxon>Flavobacteriales</taxon>
        <taxon>Weeksellaceae</taxon>
        <taxon>Chryseobacterium group</taxon>
        <taxon>Chryseobacterium</taxon>
    </lineage>
</organism>
<dbReference type="SUPFAM" id="SSF63825">
    <property type="entry name" value="YWTD domain"/>
    <property type="match status" value="1"/>
</dbReference>
<evidence type="ECO:0000313" key="4">
    <source>
        <dbReference type="Proteomes" id="UP001163719"/>
    </source>
</evidence>
<comment type="caution">
    <text evidence="3">The sequence shown here is derived from an EMBL/GenBank/DDBJ whole genome shotgun (WGS) entry which is preliminary data.</text>
</comment>
<evidence type="ECO:0000256" key="1">
    <source>
        <dbReference type="ARBA" id="ARBA00022729"/>
    </source>
</evidence>